<evidence type="ECO:0000313" key="2">
    <source>
        <dbReference type="Proteomes" id="UP000663834"/>
    </source>
</evidence>
<evidence type="ECO:0000313" key="1">
    <source>
        <dbReference type="EMBL" id="CAF1599715.1"/>
    </source>
</evidence>
<dbReference type="EMBL" id="CAJNOW010011600">
    <property type="protein sequence ID" value="CAF1599715.1"/>
    <property type="molecule type" value="Genomic_DNA"/>
</dbReference>
<reference evidence="1" key="1">
    <citation type="submission" date="2021-02" db="EMBL/GenBank/DDBJ databases">
        <authorList>
            <person name="Nowell W R."/>
        </authorList>
    </citation>
    <scope>NUCLEOTIDE SEQUENCE</scope>
</reference>
<proteinExistence type="predicted"/>
<organism evidence="1 2">
    <name type="scientific">Rotaria magnacalcarata</name>
    <dbReference type="NCBI Taxonomy" id="392030"/>
    <lineage>
        <taxon>Eukaryota</taxon>
        <taxon>Metazoa</taxon>
        <taxon>Spiralia</taxon>
        <taxon>Gnathifera</taxon>
        <taxon>Rotifera</taxon>
        <taxon>Eurotatoria</taxon>
        <taxon>Bdelloidea</taxon>
        <taxon>Philodinida</taxon>
        <taxon>Philodinidae</taxon>
        <taxon>Rotaria</taxon>
    </lineage>
</organism>
<name>A0A816APR2_9BILA</name>
<comment type="caution">
    <text evidence="1">The sequence shown here is derived from an EMBL/GenBank/DDBJ whole genome shotgun (WGS) entry which is preliminary data.</text>
</comment>
<accession>A0A816APR2</accession>
<dbReference type="AlphaFoldDB" id="A0A816APR2"/>
<dbReference type="Proteomes" id="UP000663834">
    <property type="component" value="Unassembled WGS sequence"/>
</dbReference>
<sequence>MSVDINNYNPTRVLVGVPYANTVFHFIVGGGGTTLNLTDQISNDNSIGFGKGVAWIASDQAAILANIYTSTFSSWLSSQIWVYTQLPSTSLASTPTAIIPNSQQPIPSSISSELINIVSTPSGLVVLDVSGGILFI</sequence>
<protein>
    <submittedName>
        <fullName evidence="1">Uncharacterized protein</fullName>
    </submittedName>
</protein>
<dbReference type="OrthoDB" id="10100602at2759"/>
<gene>
    <name evidence="1" type="ORF">KQP761_LOCUS22126</name>
</gene>